<evidence type="ECO:0000256" key="5">
    <source>
        <dbReference type="ARBA" id="ARBA00022592"/>
    </source>
</evidence>
<dbReference type="KEGG" id="aoc:Aocu_01000"/>
<evidence type="ECO:0000313" key="12">
    <source>
        <dbReference type="EMBL" id="CDR30173.1"/>
    </source>
</evidence>
<evidence type="ECO:0000256" key="6">
    <source>
        <dbReference type="ARBA" id="ARBA00022692"/>
    </source>
</evidence>
<keyword evidence="3 9" id="KW-0813">Transport</keyword>
<feature type="transmembrane region" description="Helical" evidence="9">
    <location>
        <begin position="171"/>
        <end position="195"/>
    </location>
</feature>
<feature type="transmembrane region" description="Helical" evidence="9">
    <location>
        <begin position="216"/>
        <end position="237"/>
    </location>
</feature>
<evidence type="ECO:0000256" key="7">
    <source>
        <dbReference type="ARBA" id="ARBA00022989"/>
    </source>
</evidence>
<reference evidence="13" key="1">
    <citation type="submission" date="2014-05" db="EMBL/GenBank/DDBJ databases">
        <authorList>
            <person name="Kube M."/>
        </authorList>
    </citation>
    <scope>NUCLEOTIDE SEQUENCE [LARGE SCALE GENOMIC DNA]</scope>
</reference>
<dbReference type="OrthoDB" id="9785113at2"/>
<evidence type="ECO:0000256" key="8">
    <source>
        <dbReference type="ARBA" id="ARBA00023136"/>
    </source>
</evidence>
<dbReference type="GO" id="GO:0006817">
    <property type="term" value="P:phosphate ion transport"/>
    <property type="evidence" value="ECO:0007669"/>
    <property type="project" value="UniProtKB-KW"/>
</dbReference>
<feature type="transmembrane region" description="Helical" evidence="9">
    <location>
        <begin position="127"/>
        <end position="151"/>
    </location>
</feature>
<dbReference type="STRING" id="35623.Aocu_01000"/>
<dbReference type="PATRIC" id="fig|35623.3.peg.99"/>
<feature type="transmembrane region" description="Helical" evidence="9">
    <location>
        <begin position="25"/>
        <end position="47"/>
    </location>
</feature>
<dbReference type="CDD" id="cd06261">
    <property type="entry name" value="TM_PBP2"/>
    <property type="match status" value="1"/>
</dbReference>
<evidence type="ECO:0000256" key="4">
    <source>
        <dbReference type="ARBA" id="ARBA00022475"/>
    </source>
</evidence>
<dbReference type="Gene3D" id="1.10.3720.10">
    <property type="entry name" value="MetI-like"/>
    <property type="match status" value="1"/>
</dbReference>
<evidence type="ECO:0000256" key="2">
    <source>
        <dbReference type="ARBA" id="ARBA00007069"/>
    </source>
</evidence>
<dbReference type="InParanoid" id="A0A061A8F9"/>
<dbReference type="InterPro" id="IPR011864">
    <property type="entry name" value="Phosphate_PstC"/>
</dbReference>
<dbReference type="SUPFAM" id="SSF161098">
    <property type="entry name" value="MetI-like"/>
    <property type="match status" value="1"/>
</dbReference>
<evidence type="ECO:0000256" key="1">
    <source>
        <dbReference type="ARBA" id="ARBA00004651"/>
    </source>
</evidence>
<dbReference type="Proteomes" id="UP000032434">
    <property type="component" value="Chromosome 1"/>
</dbReference>
<comment type="function">
    <text evidence="10">Part of the binding-protein-dependent transport system for phosphate; probably responsible for the translocation of the substrate across the membrane.</text>
</comment>
<evidence type="ECO:0000313" key="13">
    <source>
        <dbReference type="Proteomes" id="UP000032434"/>
    </source>
</evidence>
<feature type="domain" description="ABC transmembrane type-1" evidence="11">
    <location>
        <begin position="91"/>
        <end position="306"/>
    </location>
</feature>
<feature type="transmembrane region" description="Helical" evidence="9">
    <location>
        <begin position="84"/>
        <end position="115"/>
    </location>
</feature>
<dbReference type="InterPro" id="IPR035906">
    <property type="entry name" value="MetI-like_sf"/>
</dbReference>
<gene>
    <name evidence="12" type="primary">pstC</name>
    <name evidence="12" type="ORF">Aocu_01000</name>
</gene>
<dbReference type="Pfam" id="PF00528">
    <property type="entry name" value="BPD_transp_1"/>
    <property type="match status" value="1"/>
</dbReference>
<accession>A0A061A8F9</accession>
<comment type="subcellular location">
    <subcellularLocation>
        <location evidence="1 9">Cell membrane</location>
        <topology evidence="1 9">Multi-pass membrane protein</topology>
    </subcellularLocation>
</comment>
<dbReference type="PROSITE" id="PS50928">
    <property type="entry name" value="ABC_TM1"/>
    <property type="match status" value="1"/>
</dbReference>
<sequence length="319" mass="34141">MGIMVLLENNKGKNKNKLIDKLTRGVLYGFTIASASFIFIIVGVIIVKGINPFISDNQGLGNVDIFRFITGDTWLTGTAFQSNLYSVGFIIVSTLLIAFLSLSISLPIGLMTALFIAKVAPKKVSELFRTVIEMLASIPSIIFGLFGASIIRPFVYNLSEMLGYQSKGGNSMLSTILVLAIMTIPTIASISEVAIRSVDKSIIDVSLALGATKSQTNFKVVLTAAKSGIFASAILGIGRALGEATAVSLVAGGRRSGFSFDILDTTSTLTSIMLEGMKETTGLDYDIRFSVGIILMIIILITNAILNFIKRKVGNMDVK</sequence>
<dbReference type="NCBIfam" id="TIGR02138">
    <property type="entry name" value="phosphate_pstC"/>
    <property type="match status" value="1"/>
</dbReference>
<keyword evidence="13" id="KW-1185">Reference proteome</keyword>
<keyword evidence="4 10" id="KW-1003">Cell membrane</keyword>
<keyword evidence="7 9" id="KW-1133">Transmembrane helix</keyword>
<keyword evidence="8 9" id="KW-0472">Membrane</keyword>
<dbReference type="FunCoup" id="A0A061A8F9">
    <property type="interactions" value="174"/>
</dbReference>
<evidence type="ECO:0000256" key="9">
    <source>
        <dbReference type="RuleBase" id="RU363032"/>
    </source>
</evidence>
<dbReference type="GO" id="GO:0005315">
    <property type="term" value="F:phosphate transmembrane transporter activity"/>
    <property type="evidence" value="ECO:0007669"/>
    <property type="project" value="InterPro"/>
</dbReference>
<dbReference type="InterPro" id="IPR000515">
    <property type="entry name" value="MetI-like"/>
</dbReference>
<organism evidence="12 13">
    <name type="scientific">Acholeplasma oculi</name>
    <dbReference type="NCBI Taxonomy" id="35623"/>
    <lineage>
        <taxon>Bacteria</taxon>
        <taxon>Bacillati</taxon>
        <taxon>Mycoplasmatota</taxon>
        <taxon>Mollicutes</taxon>
        <taxon>Acholeplasmatales</taxon>
        <taxon>Acholeplasmataceae</taxon>
        <taxon>Acholeplasma</taxon>
    </lineage>
</organism>
<dbReference type="GO" id="GO:0005886">
    <property type="term" value="C:plasma membrane"/>
    <property type="evidence" value="ECO:0007669"/>
    <property type="project" value="UniProtKB-SubCell"/>
</dbReference>
<feature type="transmembrane region" description="Helical" evidence="9">
    <location>
        <begin position="287"/>
        <end position="309"/>
    </location>
</feature>
<keyword evidence="5 10" id="KW-0592">Phosphate transport</keyword>
<keyword evidence="6 9" id="KW-0812">Transmembrane</keyword>
<name>A0A061A8F9_9MOLU</name>
<proteinExistence type="inferred from homology"/>
<evidence type="ECO:0000256" key="10">
    <source>
        <dbReference type="RuleBase" id="RU363054"/>
    </source>
</evidence>
<dbReference type="HOGENOM" id="CLU_033621_1_0_14"/>
<dbReference type="PANTHER" id="PTHR30425">
    <property type="entry name" value="PHOSPHATE TRANSPORT SYSTEM PERMEASE PROTEIN PST"/>
    <property type="match status" value="1"/>
</dbReference>
<dbReference type="InterPro" id="IPR051124">
    <property type="entry name" value="Phosphate_Transport_Permease"/>
</dbReference>
<dbReference type="EMBL" id="LK028559">
    <property type="protein sequence ID" value="CDR30173.1"/>
    <property type="molecule type" value="Genomic_DNA"/>
</dbReference>
<dbReference type="AlphaFoldDB" id="A0A061A8F9"/>
<evidence type="ECO:0000259" key="11">
    <source>
        <dbReference type="PROSITE" id="PS50928"/>
    </source>
</evidence>
<dbReference type="PANTHER" id="PTHR30425:SF1">
    <property type="entry name" value="PHOSPHATE TRANSPORT SYSTEM PERMEASE PROTEIN PSTC"/>
    <property type="match status" value="1"/>
</dbReference>
<protein>
    <recommendedName>
        <fullName evidence="10">Phosphate transport system permease protein</fullName>
    </recommendedName>
</protein>
<comment type="similarity">
    <text evidence="2 10">Belongs to the binding-protein-dependent transport system permease family. CysTW subfamily.</text>
</comment>
<evidence type="ECO:0000256" key="3">
    <source>
        <dbReference type="ARBA" id="ARBA00022448"/>
    </source>
</evidence>